<name>A0A1H5TNH1_9BACT</name>
<protein>
    <submittedName>
        <fullName evidence="1">Uncharacterized protein</fullName>
    </submittedName>
</protein>
<dbReference type="AlphaFoldDB" id="A0A1H5TNH1"/>
<dbReference type="EMBL" id="FNVA01000001">
    <property type="protein sequence ID" value="SEF63768.1"/>
    <property type="molecule type" value="Genomic_DNA"/>
</dbReference>
<proteinExistence type="predicted"/>
<dbReference type="Proteomes" id="UP000236728">
    <property type="component" value="Unassembled WGS sequence"/>
</dbReference>
<evidence type="ECO:0000313" key="1">
    <source>
        <dbReference type="EMBL" id="SEF63768.1"/>
    </source>
</evidence>
<accession>A0A1H5TNH1</accession>
<organism evidence="1 2">
    <name type="scientific">Bryocella elongata</name>
    <dbReference type="NCBI Taxonomy" id="863522"/>
    <lineage>
        <taxon>Bacteria</taxon>
        <taxon>Pseudomonadati</taxon>
        <taxon>Acidobacteriota</taxon>
        <taxon>Terriglobia</taxon>
        <taxon>Terriglobales</taxon>
        <taxon>Acidobacteriaceae</taxon>
        <taxon>Bryocella</taxon>
    </lineage>
</organism>
<sequence length="34" mass="3665">MSDAIFIILTLILFGTGHGYIEACARLKGKANRA</sequence>
<keyword evidence="2" id="KW-1185">Reference proteome</keyword>
<reference evidence="1 2" key="1">
    <citation type="submission" date="2016-10" db="EMBL/GenBank/DDBJ databases">
        <authorList>
            <person name="de Groot N.N."/>
        </authorList>
    </citation>
    <scope>NUCLEOTIDE SEQUENCE [LARGE SCALE GENOMIC DNA]</scope>
    <source>
        <strain evidence="1 2">DSM 22489</strain>
    </source>
</reference>
<evidence type="ECO:0000313" key="2">
    <source>
        <dbReference type="Proteomes" id="UP000236728"/>
    </source>
</evidence>
<gene>
    <name evidence="1" type="ORF">SAMN05421819_0663</name>
</gene>